<dbReference type="Gene3D" id="2.40.40.10">
    <property type="entry name" value="RlpA-like domain"/>
    <property type="match status" value="1"/>
</dbReference>
<proteinExistence type="predicted"/>
<dbReference type="InterPro" id="IPR051477">
    <property type="entry name" value="Expansin_CellWall"/>
</dbReference>
<dbReference type="SUPFAM" id="SSF50685">
    <property type="entry name" value="Barwin-like endoglucanases"/>
    <property type="match status" value="1"/>
</dbReference>
<gene>
    <name evidence="3" type="ORF">CBER1_09172</name>
</gene>
<dbReference type="PANTHER" id="PTHR31836:SF24">
    <property type="entry name" value="RLPA-LIKE PROTEIN DOUBLE-PSI BETA-BARREL DOMAIN-CONTAINING PROTEIN"/>
    <property type="match status" value="1"/>
</dbReference>
<dbReference type="AlphaFoldDB" id="A0A2S6C8V1"/>
<protein>
    <recommendedName>
        <fullName evidence="5">RlpA-like protein double-psi beta-barrel domain-containing protein</fullName>
    </recommendedName>
</protein>
<dbReference type="OrthoDB" id="623670at2759"/>
<reference evidence="4" key="1">
    <citation type="journal article" date="2017" name="bioRxiv">
        <title>Conservation of a gene cluster reveals novel cercosporin biosynthetic mechanisms and extends production to the genus Colletotrichum.</title>
        <authorList>
            <person name="de Jonge R."/>
            <person name="Ebert M.K."/>
            <person name="Huitt-Roehl C.R."/>
            <person name="Pal P."/>
            <person name="Suttle J.C."/>
            <person name="Spanner R.E."/>
            <person name="Neubauer J.D."/>
            <person name="Jurick W.M.II."/>
            <person name="Stott K.A."/>
            <person name="Secor G.A."/>
            <person name="Thomma B.P.H.J."/>
            <person name="Van de Peer Y."/>
            <person name="Townsend C.A."/>
            <person name="Bolton M.D."/>
        </authorList>
    </citation>
    <scope>NUCLEOTIDE SEQUENCE [LARGE SCALE GENOMIC DNA]</scope>
    <source>
        <strain evidence="4">CBS538.71</strain>
    </source>
</reference>
<sequence>MQSILLATLAASALASPIVERGPTHNGVATFFYQNGNAGSCGQYHKDSDYIVAISDKSPFTYNAHCGQTVTIKNTGGGDNNYGVGKTITTKVVDTCPTCDKDHLDLSTGAFKALTGGQLDPPGQFNIQWHLN</sequence>
<dbReference type="InterPro" id="IPR036908">
    <property type="entry name" value="RlpA-like_sf"/>
</dbReference>
<evidence type="ECO:0000256" key="2">
    <source>
        <dbReference type="SAM" id="SignalP"/>
    </source>
</evidence>
<dbReference type="STRING" id="357750.A0A2S6C8V1"/>
<keyword evidence="4" id="KW-1185">Reference proteome</keyword>
<evidence type="ECO:0000313" key="3">
    <source>
        <dbReference type="EMBL" id="PPJ56156.1"/>
    </source>
</evidence>
<evidence type="ECO:0000313" key="4">
    <source>
        <dbReference type="Proteomes" id="UP000237631"/>
    </source>
</evidence>
<feature type="chain" id="PRO_5015510913" description="RlpA-like protein double-psi beta-barrel domain-containing protein" evidence="2">
    <location>
        <begin position="16"/>
        <end position="132"/>
    </location>
</feature>
<dbReference type="PANTHER" id="PTHR31836">
    <property type="match status" value="1"/>
</dbReference>
<accession>A0A2S6C8V1</accession>
<feature type="signal peptide" evidence="2">
    <location>
        <begin position="1"/>
        <end position="15"/>
    </location>
</feature>
<dbReference type="Proteomes" id="UP000237631">
    <property type="component" value="Unassembled WGS sequence"/>
</dbReference>
<name>A0A2S6C8V1_9PEZI</name>
<dbReference type="EMBL" id="PNEN01000525">
    <property type="protein sequence ID" value="PPJ56156.1"/>
    <property type="molecule type" value="Genomic_DNA"/>
</dbReference>
<comment type="caution">
    <text evidence="3">The sequence shown here is derived from an EMBL/GenBank/DDBJ whole genome shotgun (WGS) entry which is preliminary data.</text>
</comment>
<dbReference type="CDD" id="cd22191">
    <property type="entry name" value="DPBB_RlpA_EXP_N-like"/>
    <property type="match status" value="1"/>
</dbReference>
<evidence type="ECO:0000256" key="1">
    <source>
        <dbReference type="ARBA" id="ARBA00022729"/>
    </source>
</evidence>
<evidence type="ECO:0008006" key="5">
    <source>
        <dbReference type="Google" id="ProtNLM"/>
    </source>
</evidence>
<keyword evidence="1 2" id="KW-0732">Signal</keyword>
<organism evidence="3 4">
    <name type="scientific">Cercospora berteroae</name>
    <dbReference type="NCBI Taxonomy" id="357750"/>
    <lineage>
        <taxon>Eukaryota</taxon>
        <taxon>Fungi</taxon>
        <taxon>Dikarya</taxon>
        <taxon>Ascomycota</taxon>
        <taxon>Pezizomycotina</taxon>
        <taxon>Dothideomycetes</taxon>
        <taxon>Dothideomycetidae</taxon>
        <taxon>Mycosphaerellales</taxon>
        <taxon>Mycosphaerellaceae</taxon>
        <taxon>Cercospora</taxon>
    </lineage>
</organism>